<name>A0A0G1XE80_9BACT</name>
<gene>
    <name evidence="1" type="ORF">UY33_C0003G0010</name>
</gene>
<reference evidence="1 2" key="1">
    <citation type="journal article" date="2015" name="Nature">
        <title>rRNA introns, odd ribosomes, and small enigmatic genomes across a large radiation of phyla.</title>
        <authorList>
            <person name="Brown C.T."/>
            <person name="Hug L.A."/>
            <person name="Thomas B.C."/>
            <person name="Sharon I."/>
            <person name="Castelle C.J."/>
            <person name="Singh A."/>
            <person name="Wilkins M.J."/>
            <person name="Williams K.H."/>
            <person name="Banfield J.F."/>
        </authorList>
    </citation>
    <scope>NUCLEOTIDE SEQUENCE [LARGE SCALE GENOMIC DNA]</scope>
</reference>
<organism evidence="1 2">
    <name type="scientific">Candidatus Amesbacteria bacterium GW2011_GWA1_48_9</name>
    <dbReference type="NCBI Taxonomy" id="1618355"/>
    <lineage>
        <taxon>Bacteria</taxon>
        <taxon>Candidatus Amesiibacteriota</taxon>
    </lineage>
</organism>
<comment type="caution">
    <text evidence="1">The sequence shown here is derived from an EMBL/GenBank/DDBJ whole genome shotgun (WGS) entry which is preliminary data.</text>
</comment>
<dbReference type="EMBL" id="LCPP01000003">
    <property type="protein sequence ID" value="KKW00882.1"/>
    <property type="molecule type" value="Genomic_DNA"/>
</dbReference>
<sequence length="38" mass="3904">MGRPFAASMVRRRRIVRAFLAGGGGCGILDDGLALGQG</sequence>
<accession>A0A0G1XE80</accession>
<dbReference type="Proteomes" id="UP000034637">
    <property type="component" value="Unassembled WGS sequence"/>
</dbReference>
<proteinExistence type="predicted"/>
<evidence type="ECO:0000313" key="2">
    <source>
        <dbReference type="Proteomes" id="UP000034637"/>
    </source>
</evidence>
<dbReference type="AlphaFoldDB" id="A0A0G1XE80"/>
<evidence type="ECO:0000313" key="1">
    <source>
        <dbReference type="EMBL" id="KKW00882.1"/>
    </source>
</evidence>
<protein>
    <submittedName>
        <fullName evidence="1">Uncharacterized protein</fullName>
    </submittedName>
</protein>